<sequence>MLDDLAIPVVEGGERAFGMGLASSASPWRALSMDASSKIQISGFLSPHGVAGLAVSILATVIGSPPIARASSSAAVPVGASARTLLPRAFAASAWTRRTVVVLAVPALPRVPTALRVDRSGA</sequence>
<reference evidence="1 2" key="1">
    <citation type="submission" date="2020-08" db="EMBL/GenBank/DDBJ databases">
        <title>Genomic Encyclopedia of Type Strains, Phase IV (KMG-IV): sequencing the most valuable type-strain genomes for metagenomic binning, comparative biology and taxonomic classification.</title>
        <authorList>
            <person name="Goeker M."/>
        </authorList>
    </citation>
    <scope>NUCLEOTIDE SEQUENCE [LARGE SCALE GENOMIC DNA]</scope>
    <source>
        <strain evidence="1 2">DSM 103336</strain>
    </source>
</reference>
<comment type="caution">
    <text evidence="1">The sequence shown here is derived from an EMBL/GenBank/DDBJ whole genome shotgun (WGS) entry which is preliminary data.</text>
</comment>
<keyword evidence="2" id="KW-1185">Reference proteome</keyword>
<gene>
    <name evidence="1" type="ORF">FHS99_003460</name>
</gene>
<accession>A0A7W9F2Z5</accession>
<evidence type="ECO:0000313" key="1">
    <source>
        <dbReference type="EMBL" id="MBB5730952.1"/>
    </source>
</evidence>
<dbReference type="EMBL" id="JACIJR010000013">
    <property type="protein sequence ID" value="MBB5730952.1"/>
    <property type="molecule type" value="Genomic_DNA"/>
</dbReference>
<dbReference type="AlphaFoldDB" id="A0A7W9F2Z5"/>
<organism evidence="1 2">
    <name type="scientific">Sphingomonas prati</name>
    <dbReference type="NCBI Taxonomy" id="1843237"/>
    <lineage>
        <taxon>Bacteria</taxon>
        <taxon>Pseudomonadati</taxon>
        <taxon>Pseudomonadota</taxon>
        <taxon>Alphaproteobacteria</taxon>
        <taxon>Sphingomonadales</taxon>
        <taxon>Sphingomonadaceae</taxon>
        <taxon>Sphingomonas</taxon>
    </lineage>
</organism>
<protein>
    <submittedName>
        <fullName evidence="1">Uncharacterized protein</fullName>
    </submittedName>
</protein>
<proteinExistence type="predicted"/>
<evidence type="ECO:0000313" key="2">
    <source>
        <dbReference type="Proteomes" id="UP000546701"/>
    </source>
</evidence>
<dbReference type="Proteomes" id="UP000546701">
    <property type="component" value="Unassembled WGS sequence"/>
</dbReference>
<name>A0A7W9F2Z5_9SPHN</name>